<keyword evidence="2" id="KW-1185">Reference proteome</keyword>
<comment type="caution">
    <text evidence="1">The sequence shown here is derived from an EMBL/GenBank/DDBJ whole genome shotgun (WGS) entry which is preliminary data.</text>
</comment>
<accession>A0ABP1R5P9</accession>
<protein>
    <submittedName>
        <fullName evidence="1">Uncharacterized protein</fullName>
    </submittedName>
</protein>
<proteinExistence type="predicted"/>
<dbReference type="EMBL" id="CAXLJM020000062">
    <property type="protein sequence ID" value="CAL8120103.1"/>
    <property type="molecule type" value="Genomic_DNA"/>
</dbReference>
<evidence type="ECO:0000313" key="1">
    <source>
        <dbReference type="EMBL" id="CAL8120103.1"/>
    </source>
</evidence>
<reference evidence="1 2" key="1">
    <citation type="submission" date="2024-08" db="EMBL/GenBank/DDBJ databases">
        <authorList>
            <person name="Cucini C."/>
            <person name="Frati F."/>
        </authorList>
    </citation>
    <scope>NUCLEOTIDE SEQUENCE [LARGE SCALE GENOMIC DNA]</scope>
</reference>
<gene>
    <name evidence="1" type="ORF">ODALV1_LOCUS18853</name>
</gene>
<organism evidence="1 2">
    <name type="scientific">Orchesella dallaii</name>
    <dbReference type="NCBI Taxonomy" id="48710"/>
    <lineage>
        <taxon>Eukaryota</taxon>
        <taxon>Metazoa</taxon>
        <taxon>Ecdysozoa</taxon>
        <taxon>Arthropoda</taxon>
        <taxon>Hexapoda</taxon>
        <taxon>Collembola</taxon>
        <taxon>Entomobryomorpha</taxon>
        <taxon>Entomobryoidea</taxon>
        <taxon>Orchesellidae</taxon>
        <taxon>Orchesellinae</taxon>
        <taxon>Orchesella</taxon>
    </lineage>
</organism>
<dbReference type="Proteomes" id="UP001642540">
    <property type="component" value="Unassembled WGS sequence"/>
</dbReference>
<name>A0ABP1R5P9_9HEXA</name>
<evidence type="ECO:0000313" key="2">
    <source>
        <dbReference type="Proteomes" id="UP001642540"/>
    </source>
</evidence>
<sequence>MPFDSRHKYSNSTQTSRVHFQHGVPSAPFDFFENELIVASLHTRSEANNRDVVYQALKEDFCIFMRQQRSFWLNIKQKELRFNELSSFDVDLIEKDEDRIEEHRDFHIISNQLACNILEDQGSYSNDDKSFVNEERDPCIELQQYVCSPSFPIMSFDLNVPSVIVSISDTYSTGSLHDDDQSLTHLGVDKRPTVQKHITHVDSHKNDKSKFLNTDLNLQGTTGVQEYSEQCKPQSLTGDFPNLSLHIKPIIEYISTQRISIGNFRSWSKPPRYNDLKKRRFVFNVPRQKTRNTASVHNAHKTHNSCSLIRLHEHGSVVSGNRFGTRNNFSGFTGSQVPPGLNNQSNLRYNHYIKPEITYTERHRLKTLDIPKFIQRTQVQTPFEFLVGLQCIEAVCF</sequence>